<dbReference type="PANTHER" id="PTHR21427:SF19">
    <property type="entry name" value="UBIQUINONE BIOSYNTHESIS PROTEIN COQ9, MITOCHONDRIAL"/>
    <property type="match status" value="1"/>
</dbReference>
<accession>A0A2R5GZI8</accession>
<feature type="domain" description="COQ9 C-terminal" evidence="10">
    <location>
        <begin position="102"/>
        <end position="172"/>
    </location>
</feature>
<keyword evidence="12" id="KW-1185">Reference proteome</keyword>
<evidence type="ECO:0000256" key="9">
    <source>
        <dbReference type="SAM" id="MobiDB-lite"/>
    </source>
</evidence>
<organism evidence="11 12">
    <name type="scientific">Hondaea fermentalgiana</name>
    <dbReference type="NCBI Taxonomy" id="2315210"/>
    <lineage>
        <taxon>Eukaryota</taxon>
        <taxon>Sar</taxon>
        <taxon>Stramenopiles</taxon>
        <taxon>Bigyra</taxon>
        <taxon>Labyrinthulomycetes</taxon>
        <taxon>Thraustochytrida</taxon>
        <taxon>Thraustochytriidae</taxon>
        <taxon>Hondaea</taxon>
    </lineage>
</organism>
<evidence type="ECO:0000313" key="11">
    <source>
        <dbReference type="EMBL" id="GBG34183.1"/>
    </source>
</evidence>
<dbReference type="EMBL" id="BEYU01000183">
    <property type="protein sequence ID" value="GBG34183.1"/>
    <property type="molecule type" value="Genomic_DNA"/>
</dbReference>
<dbReference type="GO" id="GO:0005743">
    <property type="term" value="C:mitochondrial inner membrane"/>
    <property type="evidence" value="ECO:0007669"/>
    <property type="project" value="TreeGrafter"/>
</dbReference>
<evidence type="ECO:0000256" key="4">
    <source>
        <dbReference type="ARBA" id="ARBA00022688"/>
    </source>
</evidence>
<evidence type="ECO:0000256" key="2">
    <source>
        <dbReference type="ARBA" id="ARBA00004749"/>
    </source>
</evidence>
<dbReference type="Pfam" id="PF08511">
    <property type="entry name" value="COQ9"/>
    <property type="match status" value="1"/>
</dbReference>
<keyword evidence="4 8" id="KW-0831">Ubiquinone biosynthesis</keyword>
<keyword evidence="6 8" id="KW-0446">Lipid-binding</keyword>
<evidence type="ECO:0000256" key="6">
    <source>
        <dbReference type="ARBA" id="ARBA00023121"/>
    </source>
</evidence>
<evidence type="ECO:0000256" key="8">
    <source>
        <dbReference type="RuleBase" id="RU366063"/>
    </source>
</evidence>
<comment type="subcellular location">
    <subcellularLocation>
        <location evidence="1 8">Mitochondrion</location>
    </subcellularLocation>
</comment>
<dbReference type="GO" id="GO:0008289">
    <property type="term" value="F:lipid binding"/>
    <property type="evidence" value="ECO:0007669"/>
    <property type="project" value="UniProtKB-UniRule"/>
</dbReference>
<evidence type="ECO:0000313" key="12">
    <source>
        <dbReference type="Proteomes" id="UP000241890"/>
    </source>
</evidence>
<feature type="compositionally biased region" description="Polar residues" evidence="9">
    <location>
        <begin position="308"/>
        <end position="321"/>
    </location>
</feature>
<dbReference type="InterPro" id="IPR012762">
    <property type="entry name" value="Ubiq_biosynth_COQ9"/>
</dbReference>
<gene>
    <name evidence="11" type="ORF">FCC1311_104072</name>
</gene>
<dbReference type="NCBIfam" id="TIGR02396">
    <property type="entry name" value="diverge_rpsU"/>
    <property type="match status" value="1"/>
</dbReference>
<proteinExistence type="inferred from homology"/>
<comment type="caution">
    <text evidence="11">The sequence shown here is derived from an EMBL/GenBank/DDBJ whole genome shotgun (WGS) entry which is preliminary data.</text>
</comment>
<keyword evidence="7 8" id="KW-0496">Mitochondrion</keyword>
<feature type="compositionally biased region" description="Low complexity" evidence="9">
    <location>
        <begin position="281"/>
        <end position="293"/>
    </location>
</feature>
<keyword evidence="11" id="KW-0830">Ubiquinone</keyword>
<comment type="pathway">
    <text evidence="2 8">Cofactor biosynthesis; ubiquinone biosynthesis.</text>
</comment>
<name>A0A2R5GZI8_9STRA</name>
<reference evidence="11 12" key="1">
    <citation type="submission" date="2017-12" db="EMBL/GenBank/DDBJ databases">
        <title>Sequencing, de novo assembly and annotation of complete genome of a new Thraustochytrid species, strain FCC1311.</title>
        <authorList>
            <person name="Sedici K."/>
            <person name="Godart F."/>
            <person name="Aiese Cigliano R."/>
            <person name="Sanseverino W."/>
            <person name="Barakat M."/>
            <person name="Ortet P."/>
            <person name="Marechal E."/>
            <person name="Cagnac O."/>
            <person name="Amato A."/>
        </authorList>
    </citation>
    <scope>NUCLEOTIDE SEQUENCE [LARGE SCALE GENOMIC DNA]</scope>
</reference>
<dbReference type="OrthoDB" id="619536at2759"/>
<evidence type="ECO:0000256" key="3">
    <source>
        <dbReference type="ARBA" id="ARBA00010766"/>
    </source>
</evidence>
<dbReference type="InParanoid" id="A0A2R5GZI8"/>
<evidence type="ECO:0000259" key="10">
    <source>
        <dbReference type="Pfam" id="PF08511"/>
    </source>
</evidence>
<dbReference type="PANTHER" id="PTHR21427">
    <property type="entry name" value="UBIQUINONE BIOSYNTHESIS PROTEIN COQ9, MITOCHONDRIAL"/>
    <property type="match status" value="1"/>
</dbReference>
<evidence type="ECO:0000256" key="1">
    <source>
        <dbReference type="ARBA" id="ARBA00004173"/>
    </source>
</evidence>
<dbReference type="Proteomes" id="UP000241890">
    <property type="component" value="Unassembled WGS sequence"/>
</dbReference>
<dbReference type="Gene3D" id="1.10.357.10">
    <property type="entry name" value="Tetracycline Repressor, domain 2"/>
    <property type="match status" value="1"/>
</dbReference>
<dbReference type="AlphaFoldDB" id="A0A2R5GZI8"/>
<dbReference type="GO" id="GO:0006744">
    <property type="term" value="P:ubiquinone biosynthetic process"/>
    <property type="evidence" value="ECO:0007669"/>
    <property type="project" value="UniProtKB-UniRule"/>
</dbReference>
<evidence type="ECO:0000256" key="5">
    <source>
        <dbReference type="ARBA" id="ARBA00022946"/>
    </source>
</evidence>
<comment type="function">
    <text evidence="8">Membrane-associated protein that warps the membrane surface to access and bind aromatic isoprenes with high specificity, including ubiquinone (CoQ) isoprene intermediates and presents them directly to Coq7, therefore facilitating the Coq7-mediated hydroxylase step. Participates in the biosynthesis of coenzyme Q, also named ubiquinone, an essential lipid-soluble electron transporter for aerobic cellular respiration.</text>
</comment>
<feature type="region of interest" description="Disordered" evidence="9">
    <location>
        <begin position="281"/>
        <end position="341"/>
    </location>
</feature>
<keyword evidence="5" id="KW-0809">Transit peptide</keyword>
<dbReference type="InterPro" id="IPR013718">
    <property type="entry name" value="COQ9_C"/>
</dbReference>
<evidence type="ECO:0000256" key="7">
    <source>
        <dbReference type="ARBA" id="ARBA00023128"/>
    </source>
</evidence>
<protein>
    <recommendedName>
        <fullName evidence="8">Ubiquinone biosynthesis protein</fullName>
    </recommendedName>
</protein>
<sequence length="411" mass="44025">MEAAMAHVNRRGWTSDALAAGAADAGFPPVTHGLFERGPAELAEYWMDQGNERLESFLQENKSSLRGEDLVVAALMNRLEHTVPYMRSWPQAMALGLHPDNVPTTLQKLQKIPDMICRAADESEGSREWEMRSGAVGSVFAASELYMLTDYSEGYADTRKFVRDRVQNALTLQNRVGPSAETLNAVVGGLGSLVMSAASFVAPVVPSATTLRSAPKPPNPDEMLTQLRKGFSQAGVTAQDIARSPNPALHMLTKLRASANQMSPQNVAEAAANAASSAASTAESSSSSASDSSKVVTYPVDSAPPKNAPTQQQKETPSTKQSDYDPSDLADLQTVDGPSPLAPVQLPSQMSLFGLLSMSGKEAADLVQKSNPDFTVLVTNVNDDSAEPRQEEKLVRLLVNDQDIVVDVLRS</sequence>
<dbReference type="UniPathway" id="UPA00232"/>
<comment type="similarity">
    <text evidence="3 8">Belongs to the COQ9 family.</text>
</comment>